<dbReference type="Pfam" id="PF09965">
    <property type="entry name" value="DUF2199"/>
    <property type="match status" value="1"/>
</dbReference>
<dbReference type="OrthoDB" id="4404538at2"/>
<organism evidence="1 2">
    <name type="scientific">Pontibacter mangrovi</name>
    <dbReference type="NCBI Taxonomy" id="2589816"/>
    <lineage>
        <taxon>Bacteria</taxon>
        <taxon>Pseudomonadati</taxon>
        <taxon>Bacteroidota</taxon>
        <taxon>Cytophagia</taxon>
        <taxon>Cytophagales</taxon>
        <taxon>Hymenobacteraceae</taxon>
        <taxon>Pontibacter</taxon>
    </lineage>
</organism>
<dbReference type="AlphaFoldDB" id="A0A501W3D3"/>
<dbReference type="EMBL" id="VFRQ01000009">
    <property type="protein sequence ID" value="TPE42800.1"/>
    <property type="molecule type" value="Genomic_DNA"/>
</dbReference>
<dbReference type="Proteomes" id="UP000316727">
    <property type="component" value="Unassembled WGS sequence"/>
</dbReference>
<evidence type="ECO:0000313" key="1">
    <source>
        <dbReference type="EMBL" id="TPE42800.1"/>
    </source>
</evidence>
<proteinExistence type="predicted"/>
<keyword evidence="2" id="KW-1185">Reference proteome</keyword>
<protein>
    <submittedName>
        <fullName evidence="1">DUF2199 domain-containing protein</fullName>
    </submittedName>
</protein>
<dbReference type="RefSeq" id="WP_140622534.1">
    <property type="nucleotide sequence ID" value="NZ_VFRQ01000009.1"/>
</dbReference>
<evidence type="ECO:0000313" key="2">
    <source>
        <dbReference type="Proteomes" id="UP000316727"/>
    </source>
</evidence>
<name>A0A501W3D3_9BACT</name>
<accession>A0A501W3D3</accession>
<comment type="caution">
    <text evidence="1">The sequence shown here is derived from an EMBL/GenBank/DDBJ whole genome shotgun (WGS) entry which is preliminary data.</text>
</comment>
<sequence>MKVTKEVNQSGRIAYKCSCCGMELGSLPLTFGSGYPEYYFTIPEIERERRVEITDSLCVVDDEYFFIRGRLTIPIVDCEEDLIFNVWASLSKENFIRTNELWNEADRVNEPPYFGWLQTYVPTYGNTLNIKTQVITQDVGFIPKVIVTEENHPLALAQIKGIPLEKALSIVTEIIPDLHQETKRE</sequence>
<reference evidence="1 2" key="1">
    <citation type="submission" date="2019-06" db="EMBL/GenBank/DDBJ databases">
        <title>A novel bacterium of genus Pontibacter, isolated from marine sediment.</title>
        <authorList>
            <person name="Huang H."/>
            <person name="Mo K."/>
            <person name="Hu Y."/>
        </authorList>
    </citation>
    <scope>NUCLEOTIDE SEQUENCE [LARGE SCALE GENOMIC DNA]</scope>
    <source>
        <strain evidence="1 2">HB172049</strain>
    </source>
</reference>
<gene>
    <name evidence="1" type="ORF">FJM65_15830</name>
</gene>
<dbReference type="InterPro" id="IPR018697">
    <property type="entry name" value="DUF2199"/>
</dbReference>